<dbReference type="AlphaFoldDB" id="A0A1Y2AIT4"/>
<keyword evidence="4" id="KW-1185">Reference proteome</keyword>
<feature type="region of interest" description="Disordered" evidence="1">
    <location>
        <begin position="166"/>
        <end position="195"/>
    </location>
</feature>
<organism evidence="3 4">
    <name type="scientific">Neocallimastix californiae</name>
    <dbReference type="NCBI Taxonomy" id="1754190"/>
    <lineage>
        <taxon>Eukaryota</taxon>
        <taxon>Fungi</taxon>
        <taxon>Fungi incertae sedis</taxon>
        <taxon>Chytridiomycota</taxon>
        <taxon>Chytridiomycota incertae sedis</taxon>
        <taxon>Neocallimastigomycetes</taxon>
        <taxon>Neocallimastigales</taxon>
        <taxon>Neocallimastigaceae</taxon>
        <taxon>Neocallimastix</taxon>
    </lineage>
</organism>
<keyword evidence="2" id="KW-1133">Transmembrane helix</keyword>
<reference evidence="3 4" key="1">
    <citation type="submission" date="2016-08" db="EMBL/GenBank/DDBJ databases">
        <title>A Parts List for Fungal Cellulosomes Revealed by Comparative Genomics.</title>
        <authorList>
            <consortium name="DOE Joint Genome Institute"/>
            <person name="Haitjema C.H."/>
            <person name="Gilmore S.P."/>
            <person name="Henske J.K."/>
            <person name="Solomon K.V."/>
            <person name="De Groot R."/>
            <person name="Kuo A."/>
            <person name="Mondo S.J."/>
            <person name="Salamov A.A."/>
            <person name="Labutti K."/>
            <person name="Zhao Z."/>
            <person name="Chiniquy J."/>
            <person name="Barry K."/>
            <person name="Brewer H.M."/>
            <person name="Purvine S.O."/>
            <person name="Wright A.T."/>
            <person name="Boxma B."/>
            <person name="Van Alen T."/>
            <person name="Hackstein J.H."/>
            <person name="Baker S.E."/>
            <person name="Grigoriev I.V."/>
            <person name="O'Malley M.A."/>
        </authorList>
    </citation>
    <scope>NUCLEOTIDE SEQUENCE [LARGE SCALE GENOMIC DNA]</scope>
    <source>
        <strain evidence="3 4">G1</strain>
    </source>
</reference>
<name>A0A1Y2AIT4_9FUNG</name>
<feature type="transmembrane region" description="Helical" evidence="2">
    <location>
        <begin position="95"/>
        <end position="121"/>
    </location>
</feature>
<proteinExistence type="predicted"/>
<evidence type="ECO:0000256" key="2">
    <source>
        <dbReference type="SAM" id="Phobius"/>
    </source>
</evidence>
<feature type="transmembrane region" description="Helical" evidence="2">
    <location>
        <begin position="42"/>
        <end position="59"/>
    </location>
</feature>
<evidence type="ECO:0000256" key="1">
    <source>
        <dbReference type="SAM" id="MobiDB-lite"/>
    </source>
</evidence>
<gene>
    <name evidence="3" type="ORF">LY90DRAFT_675961</name>
</gene>
<dbReference type="Proteomes" id="UP000193920">
    <property type="component" value="Unassembled WGS sequence"/>
</dbReference>
<comment type="caution">
    <text evidence="3">The sequence shown here is derived from an EMBL/GenBank/DDBJ whole genome shotgun (WGS) entry which is preliminary data.</text>
</comment>
<sequence length="195" mass="22743">MSFLKNIDNEVFLMTCGIITFFVPFATVIFTSDPDNMTLHDYLFLFSGAIMGPTGLFCIANDNTLNMKIDAVYLAYAAYVEFKHLLDIFNGTSQLSFFGSFCIPFFFVYFVVNFICLIVYIKNYNGSFEERLARGEFKDDPLLKELIENDKVEKAKEREYERKRIERNEARKAEKEKKKAEKEAEKKEAEEKKDL</sequence>
<dbReference type="OrthoDB" id="2150648at2759"/>
<protein>
    <submittedName>
        <fullName evidence="3">Uncharacterized protein</fullName>
    </submittedName>
</protein>
<feature type="transmembrane region" description="Helical" evidence="2">
    <location>
        <begin position="12"/>
        <end position="30"/>
    </location>
</feature>
<dbReference type="EMBL" id="MCOG01000251">
    <property type="protein sequence ID" value="ORY22200.1"/>
    <property type="molecule type" value="Genomic_DNA"/>
</dbReference>
<evidence type="ECO:0000313" key="4">
    <source>
        <dbReference type="Proteomes" id="UP000193920"/>
    </source>
</evidence>
<keyword evidence="2" id="KW-0812">Transmembrane</keyword>
<accession>A0A1Y2AIT4</accession>
<evidence type="ECO:0000313" key="3">
    <source>
        <dbReference type="EMBL" id="ORY22200.1"/>
    </source>
</evidence>
<keyword evidence="2" id="KW-0472">Membrane</keyword>